<evidence type="ECO:0008006" key="4">
    <source>
        <dbReference type="Google" id="ProtNLM"/>
    </source>
</evidence>
<name>A0ABN6QD69_9BACT</name>
<evidence type="ECO:0000256" key="1">
    <source>
        <dbReference type="SAM" id="Phobius"/>
    </source>
</evidence>
<dbReference type="Proteomes" id="UP001062263">
    <property type="component" value="Chromosome"/>
</dbReference>
<sequence length="128" mass="14408">MFGSGHSTFDSALVAESPYLELVFARRKEEASWGWIPFAAFIAFLFIDWLFGLCLPEGDPEGAWTCMFILLGWGFLALVHLIILPIWMLIASLRYWEVRQRAVAVAAFLFSLLAPACMVCMLAAWSVL</sequence>
<gene>
    <name evidence="2" type="ORF">Abiwalacus_00280</name>
</gene>
<keyword evidence="1" id="KW-0812">Transmembrane</keyword>
<dbReference type="RefSeq" id="WP_215435778.1">
    <property type="nucleotide sequence ID" value="NZ_AP025943.1"/>
</dbReference>
<feature type="transmembrane region" description="Helical" evidence="1">
    <location>
        <begin position="62"/>
        <end position="90"/>
    </location>
</feature>
<dbReference type="EMBL" id="AP025943">
    <property type="protein sequence ID" value="BDL42454.1"/>
    <property type="molecule type" value="Genomic_DNA"/>
</dbReference>
<feature type="transmembrane region" description="Helical" evidence="1">
    <location>
        <begin position="32"/>
        <end position="50"/>
    </location>
</feature>
<accession>A0ABN6QD69</accession>
<reference evidence="2" key="1">
    <citation type="submission" date="2022-06" db="EMBL/GenBank/DDBJ databases">
        <title>Akkermansia biwalacus sp. nov., an anaerobic mucin-degrading bacterium isolated from human intestine.</title>
        <authorList>
            <person name="Kobayashi Y."/>
            <person name="Inoue S."/>
            <person name="Kawahara T."/>
            <person name="Kohda N."/>
        </authorList>
    </citation>
    <scope>NUCLEOTIDE SEQUENCE</scope>
    <source>
        <strain evidence="2">WON2089</strain>
    </source>
</reference>
<keyword evidence="3" id="KW-1185">Reference proteome</keyword>
<feature type="transmembrane region" description="Helical" evidence="1">
    <location>
        <begin position="102"/>
        <end position="125"/>
    </location>
</feature>
<keyword evidence="1" id="KW-0472">Membrane</keyword>
<proteinExistence type="predicted"/>
<organism evidence="2 3">
    <name type="scientific">Akkermansia biwaensis</name>
    <dbReference type="NCBI Taxonomy" id="2946555"/>
    <lineage>
        <taxon>Bacteria</taxon>
        <taxon>Pseudomonadati</taxon>
        <taxon>Verrucomicrobiota</taxon>
        <taxon>Verrucomicrobiia</taxon>
        <taxon>Verrucomicrobiales</taxon>
        <taxon>Akkermansiaceae</taxon>
        <taxon>Akkermansia</taxon>
    </lineage>
</organism>
<protein>
    <recommendedName>
        <fullName evidence="4">Yip1 domain-containing protein</fullName>
    </recommendedName>
</protein>
<evidence type="ECO:0000313" key="3">
    <source>
        <dbReference type="Proteomes" id="UP001062263"/>
    </source>
</evidence>
<evidence type="ECO:0000313" key="2">
    <source>
        <dbReference type="EMBL" id="BDL42454.1"/>
    </source>
</evidence>
<keyword evidence="1" id="KW-1133">Transmembrane helix</keyword>